<dbReference type="EMBL" id="CR522870">
    <property type="protein sequence ID" value="CAG37721.1"/>
    <property type="molecule type" value="Genomic_DNA"/>
</dbReference>
<evidence type="ECO:0000256" key="1">
    <source>
        <dbReference type="SAM" id="MobiDB-lite"/>
    </source>
</evidence>
<keyword evidence="3" id="KW-1185">Reference proteome</keyword>
<feature type="region of interest" description="Disordered" evidence="1">
    <location>
        <begin position="16"/>
        <end position="36"/>
    </location>
</feature>
<dbReference type="Proteomes" id="UP000000602">
    <property type="component" value="Chromosome"/>
</dbReference>
<reference evidence="3" key="1">
    <citation type="journal article" date="2004" name="Environ. Microbiol.">
        <title>The genome of Desulfotalea psychrophila, a sulfate-reducing bacterium from permanently cold Arctic sediments.</title>
        <authorList>
            <person name="Rabus R."/>
            <person name="Ruepp A."/>
            <person name="Frickey T."/>
            <person name="Rattei T."/>
            <person name="Fartmann B."/>
            <person name="Stark M."/>
            <person name="Bauer M."/>
            <person name="Zibat A."/>
            <person name="Lombardot T."/>
            <person name="Becker I."/>
            <person name="Amann J."/>
            <person name="Gellner K."/>
            <person name="Teeling H."/>
            <person name="Leuschner W.D."/>
            <person name="Gloeckner F.-O."/>
            <person name="Lupas A.N."/>
            <person name="Amann R."/>
            <person name="Klenk H.-P."/>
        </authorList>
    </citation>
    <scope>NUCLEOTIDE SEQUENCE [LARGE SCALE GENOMIC DNA]</scope>
    <source>
        <strain evidence="3">DSM 12343 / LSv54</strain>
    </source>
</reference>
<gene>
    <name evidence="2" type="ordered locus">DP2992</name>
</gene>
<protein>
    <submittedName>
        <fullName evidence="2">Related to transposase</fullName>
    </submittedName>
</protein>
<dbReference type="AlphaFoldDB" id="Q6AIV9"/>
<accession>Q6AIV9</accession>
<proteinExistence type="predicted"/>
<organism evidence="2 3">
    <name type="scientific">Desulfotalea psychrophila (strain LSv54 / DSM 12343)</name>
    <dbReference type="NCBI Taxonomy" id="177439"/>
    <lineage>
        <taxon>Bacteria</taxon>
        <taxon>Pseudomonadati</taxon>
        <taxon>Thermodesulfobacteriota</taxon>
        <taxon>Desulfobulbia</taxon>
        <taxon>Desulfobulbales</taxon>
        <taxon>Desulfocapsaceae</taxon>
        <taxon>Desulfotalea</taxon>
    </lineage>
</organism>
<evidence type="ECO:0000313" key="2">
    <source>
        <dbReference type="EMBL" id="CAG37721.1"/>
    </source>
</evidence>
<name>Q6AIV9_DESPS</name>
<sequence>MNKYWLIEQEMKDCQDMAKRKGSVTTTPPRENGAMWEDRYPRNDAVKALKKRWQESTGFQQRSLAETAMYRYKQFIRDKLASANTRSSW</sequence>
<dbReference type="HOGENOM" id="CLU_2492807_0_0_7"/>
<dbReference type="KEGG" id="dps:DP2992"/>
<evidence type="ECO:0000313" key="3">
    <source>
        <dbReference type="Proteomes" id="UP000000602"/>
    </source>
</evidence>